<sequence length="163" mass="18981">MKKLKTFLSVALVSLFIFSFVVSAHAITWLHPIHHSVITGTRVSGGTYDLRTDNEVTLNILAQKTGIFLYTYRLLVEISMENHQYDKIKVDFTDNHDWMVKIRVLYTDDTNTLLAQGLDGTYELFINEAKYLEAIELEFFGQIWWQQPNKYLYIDLVLARLAN</sequence>
<protein>
    <submittedName>
        <fullName evidence="1">Uncharacterized protein</fullName>
    </submittedName>
</protein>
<accession>A0A0F9DYN6</accession>
<dbReference type="EMBL" id="LAZR01027037">
    <property type="protein sequence ID" value="KKL66953.1"/>
    <property type="molecule type" value="Genomic_DNA"/>
</dbReference>
<comment type="caution">
    <text evidence="1">The sequence shown here is derived from an EMBL/GenBank/DDBJ whole genome shotgun (WGS) entry which is preliminary data.</text>
</comment>
<proteinExistence type="predicted"/>
<gene>
    <name evidence="1" type="ORF">LCGC14_2139820</name>
</gene>
<dbReference type="AlphaFoldDB" id="A0A0F9DYN6"/>
<organism evidence="1">
    <name type="scientific">marine sediment metagenome</name>
    <dbReference type="NCBI Taxonomy" id="412755"/>
    <lineage>
        <taxon>unclassified sequences</taxon>
        <taxon>metagenomes</taxon>
        <taxon>ecological metagenomes</taxon>
    </lineage>
</organism>
<evidence type="ECO:0000313" key="1">
    <source>
        <dbReference type="EMBL" id="KKL66953.1"/>
    </source>
</evidence>
<reference evidence="1" key="1">
    <citation type="journal article" date="2015" name="Nature">
        <title>Complex archaea that bridge the gap between prokaryotes and eukaryotes.</title>
        <authorList>
            <person name="Spang A."/>
            <person name="Saw J.H."/>
            <person name="Jorgensen S.L."/>
            <person name="Zaremba-Niedzwiedzka K."/>
            <person name="Martijn J."/>
            <person name="Lind A.E."/>
            <person name="van Eijk R."/>
            <person name="Schleper C."/>
            <person name="Guy L."/>
            <person name="Ettema T.J."/>
        </authorList>
    </citation>
    <scope>NUCLEOTIDE SEQUENCE</scope>
</reference>
<name>A0A0F9DYN6_9ZZZZ</name>